<keyword evidence="1" id="KW-0812">Transmembrane</keyword>
<reference evidence="2 3" key="1">
    <citation type="submission" date="2016-10" db="EMBL/GenBank/DDBJ databases">
        <title>Draft genome sequences of four alkaliphilic bacteria belonging to the Anaerobacillus genus.</title>
        <authorList>
            <person name="Bassil N.M."/>
            <person name="Lloyd J.R."/>
        </authorList>
    </citation>
    <scope>NUCLEOTIDE SEQUENCE [LARGE SCALE GENOMIC DNA]</scope>
    <source>
        <strain evidence="2 3">DSM 18345</strain>
    </source>
</reference>
<name>A0A1S2LZP4_9BACI</name>
<dbReference type="EMBL" id="MLQR01000001">
    <property type="protein sequence ID" value="OIJ17187.1"/>
    <property type="molecule type" value="Genomic_DNA"/>
</dbReference>
<sequence>MIKFIIYFAIFYLIGYNYGVFTKGTVFDSFFVMLILLFILIFLFEWIISLIKEKRKPEAFDDNKQGIETWDDMLKEIKEEIEKTWCINYKNNCIKIVNKYNQEELYINDKLVSKKKRKSWYSWIIPYQTLTGVIEENGHTLLVEAKLGGFVSLTCKLYVNKQLIFKEKIKFNLLSSEKKR</sequence>
<feature type="transmembrane region" description="Helical" evidence="1">
    <location>
        <begin position="5"/>
        <end position="21"/>
    </location>
</feature>
<dbReference type="OrthoDB" id="2943501at2"/>
<evidence type="ECO:0000313" key="2">
    <source>
        <dbReference type="EMBL" id="OIJ17187.1"/>
    </source>
</evidence>
<keyword evidence="1" id="KW-1133">Transmembrane helix</keyword>
<gene>
    <name evidence="2" type="ORF">BKP37_01245</name>
</gene>
<keyword evidence="3" id="KW-1185">Reference proteome</keyword>
<accession>A0A1S2LZP4</accession>
<dbReference type="RefSeq" id="WP_071307913.1">
    <property type="nucleotide sequence ID" value="NZ_MLQR01000001.1"/>
</dbReference>
<proteinExistence type="predicted"/>
<keyword evidence="1" id="KW-0472">Membrane</keyword>
<protein>
    <submittedName>
        <fullName evidence="2">Uncharacterized protein</fullName>
    </submittedName>
</protein>
<organism evidence="2 3">
    <name type="scientific">Anaerobacillus alkalilacustris</name>
    <dbReference type="NCBI Taxonomy" id="393763"/>
    <lineage>
        <taxon>Bacteria</taxon>
        <taxon>Bacillati</taxon>
        <taxon>Bacillota</taxon>
        <taxon>Bacilli</taxon>
        <taxon>Bacillales</taxon>
        <taxon>Bacillaceae</taxon>
        <taxon>Anaerobacillus</taxon>
    </lineage>
</organism>
<feature type="transmembrane region" description="Helical" evidence="1">
    <location>
        <begin position="27"/>
        <end position="48"/>
    </location>
</feature>
<dbReference type="Proteomes" id="UP000179524">
    <property type="component" value="Unassembled WGS sequence"/>
</dbReference>
<comment type="caution">
    <text evidence="2">The sequence shown here is derived from an EMBL/GenBank/DDBJ whole genome shotgun (WGS) entry which is preliminary data.</text>
</comment>
<evidence type="ECO:0000313" key="3">
    <source>
        <dbReference type="Proteomes" id="UP000179524"/>
    </source>
</evidence>
<dbReference type="AlphaFoldDB" id="A0A1S2LZP4"/>
<evidence type="ECO:0000256" key="1">
    <source>
        <dbReference type="SAM" id="Phobius"/>
    </source>
</evidence>